<reference evidence="3" key="1">
    <citation type="submission" date="2016-06" db="UniProtKB">
        <authorList>
            <consortium name="WormBaseParasite"/>
        </authorList>
    </citation>
    <scope>IDENTIFICATION</scope>
</reference>
<dbReference type="AlphaFoldDB" id="A0A183JCC1"/>
<keyword evidence="2" id="KW-1185">Reference proteome</keyword>
<evidence type="ECO:0000313" key="3">
    <source>
        <dbReference type="WBParaSite" id="SCUD_0000032701-mRNA-1"/>
    </source>
</evidence>
<dbReference type="EMBL" id="UZAK01000200">
    <property type="protein sequence ID" value="VDO60885.1"/>
    <property type="molecule type" value="Genomic_DNA"/>
</dbReference>
<reference evidence="1 2" key="2">
    <citation type="submission" date="2018-11" db="EMBL/GenBank/DDBJ databases">
        <authorList>
            <consortium name="Pathogen Informatics"/>
        </authorList>
    </citation>
    <scope>NUCLEOTIDE SEQUENCE [LARGE SCALE GENOMIC DNA]</scope>
    <source>
        <strain evidence="1">Dakar</strain>
        <strain evidence="2">Dakar, Senegal</strain>
    </source>
</reference>
<accession>A0A183JCC1</accession>
<evidence type="ECO:0000313" key="1">
    <source>
        <dbReference type="EMBL" id="VDO60885.1"/>
    </source>
</evidence>
<gene>
    <name evidence="1" type="ORF">SCUD_LOCUS328</name>
</gene>
<evidence type="ECO:0000313" key="2">
    <source>
        <dbReference type="Proteomes" id="UP000279833"/>
    </source>
</evidence>
<protein>
    <submittedName>
        <fullName evidence="3">Signal peptide protein</fullName>
    </submittedName>
</protein>
<sequence length="53" mass="5961">MHCSFSTLLSQVLRIHSNILQALIDAIIRKLIGIVLLVQVEQCFPFSNETGLH</sequence>
<name>A0A183JCC1_9TREM</name>
<proteinExistence type="predicted"/>
<dbReference type="WBParaSite" id="SCUD_0000032701-mRNA-1">
    <property type="protein sequence ID" value="SCUD_0000032701-mRNA-1"/>
    <property type="gene ID" value="SCUD_0000032701"/>
</dbReference>
<dbReference type="Proteomes" id="UP000279833">
    <property type="component" value="Unassembled WGS sequence"/>
</dbReference>
<organism evidence="3">
    <name type="scientific">Schistosoma curassoni</name>
    <dbReference type="NCBI Taxonomy" id="6186"/>
    <lineage>
        <taxon>Eukaryota</taxon>
        <taxon>Metazoa</taxon>
        <taxon>Spiralia</taxon>
        <taxon>Lophotrochozoa</taxon>
        <taxon>Platyhelminthes</taxon>
        <taxon>Trematoda</taxon>
        <taxon>Digenea</taxon>
        <taxon>Strigeidida</taxon>
        <taxon>Schistosomatoidea</taxon>
        <taxon>Schistosomatidae</taxon>
        <taxon>Schistosoma</taxon>
    </lineage>
</organism>